<dbReference type="OrthoDB" id="1787349at2"/>
<dbReference type="STRING" id="1121421.SAMN02745123_03933"/>
<dbReference type="Proteomes" id="UP000183997">
    <property type="component" value="Unassembled WGS sequence"/>
</dbReference>
<dbReference type="EMBL" id="FRAR01000040">
    <property type="protein sequence ID" value="SHL01883.1"/>
    <property type="molecule type" value="Genomic_DNA"/>
</dbReference>
<accession>A0A1M6X7I9</accession>
<dbReference type="RefSeq" id="WP_084082518.1">
    <property type="nucleotide sequence ID" value="NZ_FRAR01000040.1"/>
</dbReference>
<evidence type="ECO:0000256" key="1">
    <source>
        <dbReference type="SAM" id="SignalP"/>
    </source>
</evidence>
<proteinExistence type="predicted"/>
<keyword evidence="1" id="KW-0732">Signal</keyword>
<name>A0A1M6X7I9_9FIRM</name>
<feature type="signal peptide" evidence="1">
    <location>
        <begin position="1"/>
        <end position="26"/>
    </location>
</feature>
<sequence>MKKAKFLVLGLVALAMMAMVVPGAFAASTDVQKNANQDYYNQMFEWRLSQVDQALKNGYISEEQANAMKQQINSMKDYAQKNGFGPMMGNGYYGMGHHGMMGNGFSGMGPGMMGGGFYGSCW</sequence>
<keyword evidence="3" id="KW-1185">Reference proteome</keyword>
<feature type="chain" id="PRO_5013042518" description="DUF2680 domain-containing protein" evidence="1">
    <location>
        <begin position="27"/>
        <end position="122"/>
    </location>
</feature>
<dbReference type="AlphaFoldDB" id="A0A1M6X7I9"/>
<evidence type="ECO:0000313" key="2">
    <source>
        <dbReference type="EMBL" id="SHL01883.1"/>
    </source>
</evidence>
<dbReference type="Pfam" id="PF10925">
    <property type="entry name" value="DUF2680"/>
    <property type="match status" value="1"/>
</dbReference>
<reference evidence="3" key="1">
    <citation type="submission" date="2016-11" db="EMBL/GenBank/DDBJ databases">
        <authorList>
            <person name="Varghese N."/>
            <person name="Submissions S."/>
        </authorList>
    </citation>
    <scope>NUCLEOTIDE SEQUENCE [LARGE SCALE GENOMIC DNA]</scope>
    <source>
        <strain evidence="3">DSM 10349</strain>
    </source>
</reference>
<dbReference type="InterPro" id="IPR024485">
    <property type="entry name" value="DUF2680"/>
</dbReference>
<gene>
    <name evidence="2" type="ORF">SAMN02745123_03933</name>
</gene>
<organism evidence="2 3">
    <name type="scientific">Desulforamulus aeronauticus DSM 10349</name>
    <dbReference type="NCBI Taxonomy" id="1121421"/>
    <lineage>
        <taxon>Bacteria</taxon>
        <taxon>Bacillati</taxon>
        <taxon>Bacillota</taxon>
        <taxon>Clostridia</taxon>
        <taxon>Eubacteriales</taxon>
        <taxon>Peptococcaceae</taxon>
        <taxon>Desulforamulus</taxon>
    </lineage>
</organism>
<evidence type="ECO:0000313" key="3">
    <source>
        <dbReference type="Proteomes" id="UP000183997"/>
    </source>
</evidence>
<evidence type="ECO:0008006" key="4">
    <source>
        <dbReference type="Google" id="ProtNLM"/>
    </source>
</evidence>
<protein>
    <recommendedName>
        <fullName evidence="4">DUF2680 domain-containing protein</fullName>
    </recommendedName>
</protein>